<keyword evidence="4" id="KW-0804">Transcription</keyword>
<dbReference type="Gene3D" id="1.10.10.10">
    <property type="entry name" value="Winged helix-like DNA-binding domain superfamily/Winged helix DNA-binding domain"/>
    <property type="match status" value="1"/>
</dbReference>
<evidence type="ECO:0000256" key="3">
    <source>
        <dbReference type="ARBA" id="ARBA00023125"/>
    </source>
</evidence>
<keyword evidence="2" id="KW-0805">Transcription regulation</keyword>
<dbReference type="InterPro" id="IPR000847">
    <property type="entry name" value="LysR_HTH_N"/>
</dbReference>
<comment type="similarity">
    <text evidence="1">Belongs to the LysR transcriptional regulatory family.</text>
</comment>
<dbReference type="PANTHER" id="PTHR30126">
    <property type="entry name" value="HTH-TYPE TRANSCRIPTIONAL REGULATOR"/>
    <property type="match status" value="1"/>
</dbReference>
<keyword evidence="7" id="KW-1185">Reference proteome</keyword>
<sequence>MKLVWLQDLLAVAETGSLSKAATLRHSSQSALSRRIQAFEQWLDVGLIDRSANPIRLTPVARRFLPQLQALTSDAEQIRIRMQSENRGATRLVLATQHSLTITRLPHLFEKLSRVPSLNVDLRVLSEDYEQCLSAFLRGEADLLMCMEDQDGSTSIELPGAERLYLGEEKFVPISVAGPGGKPLHKLGGKDPFRLLAFPADSFVGRSLYRRGLNCLYHEHRIQIVNESHFLAGIKEMAIAGLGAAWLPESMVRREIDTGQLVLLKGELRSISLPIALYAHPQVLGSAATLRVWEALSE</sequence>
<dbReference type="RefSeq" id="WP_130038509.1">
    <property type="nucleotide sequence ID" value="NZ_JACCEV010000001.1"/>
</dbReference>
<name>A0A853GY67_9BURK</name>
<dbReference type="AlphaFoldDB" id="A0A853GY67"/>
<evidence type="ECO:0000259" key="5">
    <source>
        <dbReference type="PROSITE" id="PS50931"/>
    </source>
</evidence>
<dbReference type="Gene3D" id="3.40.190.10">
    <property type="entry name" value="Periplasmic binding protein-like II"/>
    <property type="match status" value="2"/>
</dbReference>
<dbReference type="GO" id="GO:0003700">
    <property type="term" value="F:DNA-binding transcription factor activity"/>
    <property type="evidence" value="ECO:0007669"/>
    <property type="project" value="InterPro"/>
</dbReference>
<evidence type="ECO:0000256" key="2">
    <source>
        <dbReference type="ARBA" id="ARBA00023015"/>
    </source>
</evidence>
<dbReference type="InterPro" id="IPR005119">
    <property type="entry name" value="LysR_subst-bd"/>
</dbReference>
<dbReference type="SUPFAM" id="SSF53850">
    <property type="entry name" value="Periplasmic binding protein-like II"/>
    <property type="match status" value="1"/>
</dbReference>
<dbReference type="InterPro" id="IPR036390">
    <property type="entry name" value="WH_DNA-bd_sf"/>
</dbReference>
<reference evidence="6 7" key="1">
    <citation type="submission" date="2020-07" db="EMBL/GenBank/DDBJ databases">
        <title>Taxonomic revisions and descriptions of new bacterial species based on genomic comparisons in the high-G+C-content subgroup of the family Alcaligenaceae.</title>
        <authorList>
            <person name="Szabo A."/>
            <person name="Felfoldi T."/>
        </authorList>
    </citation>
    <scope>NUCLEOTIDE SEQUENCE [LARGE SCALE GENOMIC DNA]</scope>
    <source>
        <strain evidence="6 7">DSM 25667</strain>
    </source>
</reference>
<dbReference type="CDD" id="cd05466">
    <property type="entry name" value="PBP2_LTTR_substrate"/>
    <property type="match status" value="1"/>
</dbReference>
<dbReference type="InterPro" id="IPR036388">
    <property type="entry name" value="WH-like_DNA-bd_sf"/>
</dbReference>
<gene>
    <name evidence="6" type="ORF">H0A62_01775</name>
</gene>
<dbReference type="Pfam" id="PF00126">
    <property type="entry name" value="HTH_1"/>
    <property type="match status" value="1"/>
</dbReference>
<dbReference type="OrthoDB" id="8715249at2"/>
<evidence type="ECO:0000256" key="4">
    <source>
        <dbReference type="ARBA" id="ARBA00023163"/>
    </source>
</evidence>
<dbReference type="Pfam" id="PF03466">
    <property type="entry name" value="LysR_substrate"/>
    <property type="match status" value="1"/>
</dbReference>
<dbReference type="GO" id="GO:0000976">
    <property type="term" value="F:transcription cis-regulatory region binding"/>
    <property type="evidence" value="ECO:0007669"/>
    <property type="project" value="TreeGrafter"/>
</dbReference>
<accession>A0A853GY67</accession>
<evidence type="ECO:0000313" key="6">
    <source>
        <dbReference type="EMBL" id="NYT84319.1"/>
    </source>
</evidence>
<proteinExistence type="inferred from homology"/>
<comment type="caution">
    <text evidence="6">The sequence shown here is derived from an EMBL/GenBank/DDBJ whole genome shotgun (WGS) entry which is preliminary data.</text>
</comment>
<feature type="domain" description="HTH lysR-type" evidence="5">
    <location>
        <begin position="1"/>
        <end position="58"/>
    </location>
</feature>
<evidence type="ECO:0000256" key="1">
    <source>
        <dbReference type="ARBA" id="ARBA00009437"/>
    </source>
</evidence>
<dbReference type="EMBL" id="JACCEV010000001">
    <property type="protein sequence ID" value="NYT84319.1"/>
    <property type="molecule type" value="Genomic_DNA"/>
</dbReference>
<dbReference type="Proteomes" id="UP000554144">
    <property type="component" value="Unassembled WGS sequence"/>
</dbReference>
<dbReference type="PROSITE" id="PS50931">
    <property type="entry name" value="HTH_LYSR"/>
    <property type="match status" value="1"/>
</dbReference>
<dbReference type="SUPFAM" id="SSF46785">
    <property type="entry name" value="Winged helix' DNA-binding domain"/>
    <property type="match status" value="1"/>
</dbReference>
<keyword evidence="3" id="KW-0238">DNA-binding</keyword>
<evidence type="ECO:0000313" key="7">
    <source>
        <dbReference type="Proteomes" id="UP000554144"/>
    </source>
</evidence>
<dbReference type="PANTHER" id="PTHR30126:SF2">
    <property type="entry name" value="HTH-TYPE TRANSCRIPTIONAL REGULATOR YJIE"/>
    <property type="match status" value="1"/>
</dbReference>
<organism evidence="6 7">
    <name type="scientific">Pollutimonas harenae</name>
    <dbReference type="NCBI Taxonomy" id="657015"/>
    <lineage>
        <taxon>Bacteria</taxon>
        <taxon>Pseudomonadati</taxon>
        <taxon>Pseudomonadota</taxon>
        <taxon>Betaproteobacteria</taxon>
        <taxon>Burkholderiales</taxon>
        <taxon>Alcaligenaceae</taxon>
        <taxon>Pollutimonas</taxon>
    </lineage>
</organism>
<protein>
    <submittedName>
        <fullName evidence="6">LysR family transcriptional regulator</fullName>
    </submittedName>
</protein>